<evidence type="ECO:0000259" key="1">
    <source>
        <dbReference type="SMART" id="SM00014"/>
    </source>
</evidence>
<dbReference type="InterPro" id="IPR036938">
    <property type="entry name" value="PAP2/HPO_sf"/>
</dbReference>
<dbReference type="EMBL" id="JAJADR010000010">
    <property type="protein sequence ID" value="MCB2410709.1"/>
    <property type="molecule type" value="Genomic_DNA"/>
</dbReference>
<keyword evidence="3" id="KW-1185">Reference proteome</keyword>
<sequence length="194" mass="21440">MYSSFEAREEIEEHLGGWRTQADNFLQFAPYAGLAILSTFNIQLHDDRVNTLLLIAKSEAIMLASVHITKRLTNIDRPNGQAYAFPSGHTAQAFLAASIVHTELRDKSPWYGIGAYTVATSVGVLRMINNKHWEADVLAGAGIGIFSAHLTYLTHSYRWGRKPLLVGLNVAPAYFGGGTPGLTLSWRPVADRHY</sequence>
<dbReference type="InterPro" id="IPR000326">
    <property type="entry name" value="PAP2/HPO"/>
</dbReference>
<dbReference type="SMART" id="SM00014">
    <property type="entry name" value="acidPPc"/>
    <property type="match status" value="1"/>
</dbReference>
<dbReference type="Gene3D" id="1.20.144.10">
    <property type="entry name" value="Phosphatidic acid phosphatase type 2/haloperoxidase"/>
    <property type="match status" value="1"/>
</dbReference>
<reference evidence="2" key="1">
    <citation type="submission" date="2021-10" db="EMBL/GenBank/DDBJ databases">
        <authorList>
            <person name="Dean J.D."/>
            <person name="Kim M.K."/>
            <person name="Newey C.N."/>
            <person name="Stoker T.S."/>
            <person name="Thompson D.W."/>
            <person name="Grose J.H."/>
        </authorList>
    </citation>
    <scope>NUCLEOTIDE SEQUENCE</scope>
    <source>
        <strain evidence="2">BT178</strain>
    </source>
</reference>
<evidence type="ECO:0000313" key="2">
    <source>
        <dbReference type="EMBL" id="MCB2410709.1"/>
    </source>
</evidence>
<evidence type="ECO:0000313" key="3">
    <source>
        <dbReference type="Proteomes" id="UP001165296"/>
    </source>
</evidence>
<organism evidence="2 3">
    <name type="scientific">Hymenobacter lucidus</name>
    <dbReference type="NCBI Taxonomy" id="2880930"/>
    <lineage>
        <taxon>Bacteria</taxon>
        <taxon>Pseudomonadati</taxon>
        <taxon>Bacteroidota</taxon>
        <taxon>Cytophagia</taxon>
        <taxon>Cytophagales</taxon>
        <taxon>Hymenobacteraceae</taxon>
        <taxon>Hymenobacter</taxon>
    </lineage>
</organism>
<dbReference type="Pfam" id="PF01569">
    <property type="entry name" value="PAP2"/>
    <property type="match status" value="1"/>
</dbReference>
<dbReference type="RefSeq" id="WP_226179870.1">
    <property type="nucleotide sequence ID" value="NZ_JAJADR010000010.1"/>
</dbReference>
<dbReference type="CDD" id="cd03394">
    <property type="entry name" value="PAP2_like_5"/>
    <property type="match status" value="1"/>
</dbReference>
<dbReference type="SUPFAM" id="SSF48317">
    <property type="entry name" value="Acid phosphatase/Vanadium-dependent haloperoxidase"/>
    <property type="match status" value="1"/>
</dbReference>
<protein>
    <submittedName>
        <fullName evidence="2">Phosphatase PAP2 family protein</fullName>
    </submittedName>
</protein>
<name>A0ABS8AY09_9BACT</name>
<proteinExistence type="predicted"/>
<feature type="domain" description="Phosphatidic acid phosphatase type 2/haloperoxidase" evidence="1">
    <location>
        <begin position="51"/>
        <end position="152"/>
    </location>
</feature>
<accession>A0ABS8AY09</accession>
<dbReference type="Proteomes" id="UP001165296">
    <property type="component" value="Unassembled WGS sequence"/>
</dbReference>
<comment type="caution">
    <text evidence="2">The sequence shown here is derived from an EMBL/GenBank/DDBJ whole genome shotgun (WGS) entry which is preliminary data.</text>
</comment>
<gene>
    <name evidence="2" type="ORF">LGH74_22160</name>
</gene>